<proteinExistence type="inferred from homology"/>
<dbReference type="Pfam" id="PF03853">
    <property type="entry name" value="YjeF_N"/>
    <property type="match status" value="1"/>
</dbReference>
<feature type="domain" description="YjeF N-terminal" evidence="21">
    <location>
        <begin position="13"/>
        <end position="214"/>
    </location>
</feature>
<keyword evidence="6 17" id="KW-0547">Nucleotide-binding</keyword>
<dbReference type="GO" id="GO:0052856">
    <property type="term" value="F:NAD(P)HX epimerase activity"/>
    <property type="evidence" value="ECO:0007669"/>
    <property type="project" value="UniProtKB-UniRule"/>
</dbReference>
<evidence type="ECO:0000256" key="3">
    <source>
        <dbReference type="ARBA" id="ARBA00006001"/>
    </source>
</evidence>
<dbReference type="SUPFAM" id="SSF64153">
    <property type="entry name" value="YjeF N-terminal domain-like"/>
    <property type="match status" value="1"/>
</dbReference>
<comment type="catalytic activity">
    <reaction evidence="2 18 19">
        <text>(6R)-NADPHX = (6S)-NADPHX</text>
        <dbReference type="Rhea" id="RHEA:32227"/>
        <dbReference type="ChEBI" id="CHEBI:64076"/>
        <dbReference type="ChEBI" id="CHEBI:64077"/>
        <dbReference type="EC" id="5.1.99.6"/>
    </reaction>
</comment>
<evidence type="ECO:0000256" key="5">
    <source>
        <dbReference type="ARBA" id="ARBA00022723"/>
    </source>
</evidence>
<evidence type="ECO:0000256" key="12">
    <source>
        <dbReference type="ARBA" id="ARBA00023239"/>
    </source>
</evidence>
<dbReference type="InterPro" id="IPR004443">
    <property type="entry name" value="YjeF_N_dom"/>
</dbReference>
<sequence>MSAPFALYDTAAAAALDARLAAHLGDDGDLLMQRAGRAAWDLLRQRWPDARQVLVACGTGNNGGDGYVLACLAHRAGLQVQVVHLPGRGPASLLAQRAYDAYLAAGGQVMLFSGVLETADVLVDALFGIGLNRPLDVPMQGLINALNAAGRPVLALDVPSGVDAERGAVFGTPVCAHVTLQFMVPHVGLYTGPALEAVGERVLAALDVPPALRDALPPCAERWGPQRLASLFRPRRRNSHKGEFGRVLCVGGNWGSGGAIMLSAEAALRSGAGVVHVATREAHVAPLLARCPETMPRGVAGSAELMPLLAAADVVALGPGLGQDSWGQALLAATLDSGCALVIDADALNVLAAAPGPLPPGAILTPHPGEAGRLLGCTTAQVQADRRAAAQALAARFAAVVVLKGAGSLIAAPGCLPCVIDAGNPGMAVAGMGDVLTGVIAALRAQGERAFDAALFGALLHAAAGDLVARDGGERGLLPSDVLPVLRRLINPDSAP</sequence>
<dbReference type="PROSITE" id="PS51383">
    <property type="entry name" value="YJEF_C_3"/>
    <property type="match status" value="1"/>
</dbReference>
<keyword evidence="11 18" id="KW-0413">Isomerase</keyword>
<feature type="binding site" evidence="17">
    <location>
        <begin position="404"/>
        <end position="408"/>
    </location>
    <ligand>
        <name>AMP</name>
        <dbReference type="ChEBI" id="CHEBI:456215"/>
    </ligand>
</feature>
<dbReference type="RefSeq" id="WP_020852466.1">
    <property type="nucleotide sequence ID" value="NZ_CP006696.1"/>
</dbReference>
<dbReference type="GO" id="GO:0046496">
    <property type="term" value="P:nicotinamide nucleotide metabolic process"/>
    <property type="evidence" value="ECO:0007669"/>
    <property type="project" value="UniProtKB-UniRule"/>
</dbReference>
<feature type="binding site" evidence="18">
    <location>
        <position position="160"/>
    </location>
    <ligand>
        <name>K(+)</name>
        <dbReference type="ChEBI" id="CHEBI:29103"/>
    </ligand>
</feature>
<reference evidence="22 23" key="1">
    <citation type="submission" date="2013-08" db="EMBL/GenBank/DDBJ databases">
        <authorList>
            <person name="Stouthamer R."/>
            <person name="Nunney L."/>
        </authorList>
    </citation>
    <scope>NUCLEOTIDE SEQUENCE [LARGE SCALE GENOMIC DNA]</scope>
    <source>
        <strain evidence="23">ann-1</strain>
    </source>
</reference>
<feature type="binding site" evidence="18">
    <location>
        <position position="62"/>
    </location>
    <ligand>
        <name>K(+)</name>
        <dbReference type="ChEBI" id="CHEBI:29103"/>
    </ligand>
</feature>
<feature type="binding site" evidence="17">
    <location>
        <position position="259"/>
    </location>
    <ligand>
        <name>(6S)-NADPHX</name>
        <dbReference type="ChEBI" id="CHEBI:64076"/>
    </ligand>
</feature>
<evidence type="ECO:0000256" key="13">
    <source>
        <dbReference type="ARBA" id="ARBA00023268"/>
    </source>
</evidence>
<dbReference type="PROSITE" id="PS51385">
    <property type="entry name" value="YJEF_N"/>
    <property type="match status" value="1"/>
</dbReference>
<dbReference type="NCBIfam" id="TIGR00196">
    <property type="entry name" value="yjeF_cterm"/>
    <property type="match status" value="1"/>
</dbReference>
<protein>
    <recommendedName>
        <fullName evidence="19">Bifunctional NAD(P)H-hydrate repair enzyme</fullName>
    </recommendedName>
    <alternativeName>
        <fullName evidence="19">Nicotinamide nucleotide repair protein</fullName>
    </alternativeName>
    <domain>
        <recommendedName>
            <fullName evidence="19">ADP-dependent (S)-NAD(P)H-hydrate dehydratase</fullName>
            <ecNumber evidence="19">4.2.1.136</ecNumber>
        </recommendedName>
        <alternativeName>
            <fullName evidence="19">ADP-dependent NAD(P)HX dehydratase</fullName>
        </alternativeName>
    </domain>
    <domain>
        <recommendedName>
            <fullName evidence="19">NAD(P)H-hydrate epimerase</fullName>
            <ecNumber evidence="19">5.1.99.6</ecNumber>
        </recommendedName>
    </domain>
</protein>
<dbReference type="EC" id="4.2.1.136" evidence="19"/>
<comment type="catalytic activity">
    <reaction evidence="15 17 19">
        <text>(6S)-NADHX + ADP = AMP + phosphate + NADH + H(+)</text>
        <dbReference type="Rhea" id="RHEA:32223"/>
        <dbReference type="ChEBI" id="CHEBI:15378"/>
        <dbReference type="ChEBI" id="CHEBI:43474"/>
        <dbReference type="ChEBI" id="CHEBI:57945"/>
        <dbReference type="ChEBI" id="CHEBI:64074"/>
        <dbReference type="ChEBI" id="CHEBI:456215"/>
        <dbReference type="ChEBI" id="CHEBI:456216"/>
        <dbReference type="EC" id="4.2.1.136"/>
    </reaction>
</comment>
<dbReference type="SUPFAM" id="SSF53613">
    <property type="entry name" value="Ribokinase-like"/>
    <property type="match status" value="1"/>
</dbReference>
<keyword evidence="22" id="KW-0808">Transferase</keyword>
<dbReference type="KEGG" id="xfs:D934_13345"/>
<feature type="binding site" evidence="18">
    <location>
        <position position="157"/>
    </location>
    <ligand>
        <name>(6S)-NADPHX</name>
        <dbReference type="ChEBI" id="CHEBI:64076"/>
    </ligand>
</feature>
<evidence type="ECO:0000256" key="19">
    <source>
        <dbReference type="PIRNR" id="PIRNR017184"/>
    </source>
</evidence>
<dbReference type="PROSITE" id="PS01050">
    <property type="entry name" value="YJEF_C_2"/>
    <property type="match status" value="1"/>
</dbReference>
<comment type="catalytic activity">
    <reaction evidence="1 18 19">
        <text>(6R)-NADHX = (6S)-NADHX</text>
        <dbReference type="Rhea" id="RHEA:32215"/>
        <dbReference type="ChEBI" id="CHEBI:64074"/>
        <dbReference type="ChEBI" id="CHEBI:64075"/>
        <dbReference type="EC" id="5.1.99.6"/>
    </reaction>
</comment>
<comment type="cofactor">
    <cofactor evidence="18 19">
        <name>K(+)</name>
        <dbReference type="ChEBI" id="CHEBI:29103"/>
    </cofactor>
    <text evidence="18 19">Binds 1 potassium ion per subunit.</text>
</comment>
<dbReference type="GO" id="GO:0005524">
    <property type="term" value="F:ATP binding"/>
    <property type="evidence" value="ECO:0007669"/>
    <property type="project" value="UniProtKB-UniRule"/>
</dbReference>
<keyword evidence="9 18" id="KW-0630">Potassium</keyword>
<evidence type="ECO:0000256" key="10">
    <source>
        <dbReference type="ARBA" id="ARBA00023027"/>
    </source>
</evidence>
<comment type="subunit">
    <text evidence="17">Homotetramer.</text>
</comment>
<feature type="binding site" evidence="17">
    <location>
        <position position="367"/>
    </location>
    <ligand>
        <name>(6S)-NADPHX</name>
        <dbReference type="ChEBI" id="CHEBI:64076"/>
    </ligand>
</feature>
<evidence type="ECO:0000313" key="22">
    <source>
        <dbReference type="EMBL" id="AIC11683.1"/>
    </source>
</evidence>
<feature type="binding site" evidence="18">
    <location>
        <begin position="128"/>
        <end position="134"/>
    </location>
    <ligand>
        <name>(6S)-NADPHX</name>
        <dbReference type="ChEBI" id="CHEBI:64076"/>
    </ligand>
</feature>
<comment type="similarity">
    <text evidence="4 19">In the C-terminal section; belongs to the NnrD/CARKD family.</text>
</comment>
<evidence type="ECO:0000256" key="17">
    <source>
        <dbReference type="HAMAP-Rule" id="MF_01965"/>
    </source>
</evidence>
<name>A0A060H7V1_XYLFS</name>
<gene>
    <name evidence="18" type="primary">nnrE</name>
    <name evidence="17" type="synonym">nnrD</name>
    <name evidence="22" type="ORF">D934_13345</name>
</gene>
<evidence type="ECO:0000259" key="20">
    <source>
        <dbReference type="PROSITE" id="PS51383"/>
    </source>
</evidence>
<evidence type="ECO:0000256" key="8">
    <source>
        <dbReference type="ARBA" id="ARBA00022857"/>
    </source>
</evidence>
<evidence type="ECO:0000259" key="21">
    <source>
        <dbReference type="PROSITE" id="PS51385"/>
    </source>
</evidence>
<keyword evidence="5 18" id="KW-0479">Metal-binding</keyword>
<dbReference type="CDD" id="cd01171">
    <property type="entry name" value="YXKO-related"/>
    <property type="match status" value="1"/>
</dbReference>
<evidence type="ECO:0000256" key="7">
    <source>
        <dbReference type="ARBA" id="ARBA00022840"/>
    </source>
</evidence>
<dbReference type="GO" id="GO:0110051">
    <property type="term" value="P:metabolite repair"/>
    <property type="evidence" value="ECO:0007669"/>
    <property type="project" value="TreeGrafter"/>
</dbReference>
<dbReference type="GO" id="GO:0052855">
    <property type="term" value="F:ADP-dependent NAD(P)H-hydrate dehydratase activity"/>
    <property type="evidence" value="ECO:0007669"/>
    <property type="project" value="UniProtKB-UniRule"/>
</dbReference>
<evidence type="ECO:0000256" key="14">
    <source>
        <dbReference type="ARBA" id="ARBA00025153"/>
    </source>
</evidence>
<feature type="binding site" evidence="18">
    <location>
        <position position="124"/>
    </location>
    <ligand>
        <name>K(+)</name>
        <dbReference type="ChEBI" id="CHEBI:29103"/>
    </ligand>
</feature>
<dbReference type="HOGENOM" id="CLU_024853_4_3_6"/>
<evidence type="ECO:0000256" key="9">
    <source>
        <dbReference type="ARBA" id="ARBA00022958"/>
    </source>
</evidence>
<dbReference type="PATRIC" id="fig|155920.8.peg.3160"/>
<dbReference type="PROSITE" id="PS01049">
    <property type="entry name" value="YJEF_C_1"/>
    <property type="match status" value="1"/>
</dbReference>
<dbReference type="PANTHER" id="PTHR12592:SF0">
    <property type="entry name" value="ATP-DEPENDENT (S)-NAD(P)H-HYDRATE DEHYDRATASE"/>
    <property type="match status" value="1"/>
</dbReference>
<dbReference type="HAMAP" id="MF_01965">
    <property type="entry name" value="NADHX_dehydratase"/>
    <property type="match status" value="1"/>
</dbReference>
<evidence type="ECO:0000256" key="6">
    <source>
        <dbReference type="ARBA" id="ARBA00022741"/>
    </source>
</evidence>
<dbReference type="Proteomes" id="UP000027215">
    <property type="component" value="Chromosome"/>
</dbReference>
<dbReference type="PANTHER" id="PTHR12592">
    <property type="entry name" value="ATP-DEPENDENT (S)-NAD(P)H-HYDRATE DEHYDRATASE FAMILY MEMBER"/>
    <property type="match status" value="1"/>
</dbReference>
<dbReference type="Gene3D" id="3.40.50.10260">
    <property type="entry name" value="YjeF N-terminal domain"/>
    <property type="match status" value="1"/>
</dbReference>
<comment type="similarity">
    <text evidence="18">Belongs to the NnrE/AIBP family.</text>
</comment>
<dbReference type="GO" id="GO:0046872">
    <property type="term" value="F:metal ion binding"/>
    <property type="evidence" value="ECO:0007669"/>
    <property type="project" value="UniProtKB-UniRule"/>
</dbReference>
<feature type="domain" description="YjeF C-terminal" evidence="20">
    <location>
        <begin position="224"/>
        <end position="493"/>
    </location>
</feature>
<comment type="catalytic activity">
    <reaction evidence="16 17 19">
        <text>(6S)-NADPHX + ADP = AMP + phosphate + NADPH + H(+)</text>
        <dbReference type="Rhea" id="RHEA:32235"/>
        <dbReference type="ChEBI" id="CHEBI:15378"/>
        <dbReference type="ChEBI" id="CHEBI:43474"/>
        <dbReference type="ChEBI" id="CHEBI:57783"/>
        <dbReference type="ChEBI" id="CHEBI:64076"/>
        <dbReference type="ChEBI" id="CHEBI:456215"/>
        <dbReference type="ChEBI" id="CHEBI:456216"/>
        <dbReference type="EC" id="4.2.1.136"/>
    </reaction>
</comment>
<accession>A0A060H7V1</accession>
<dbReference type="InterPro" id="IPR036652">
    <property type="entry name" value="YjeF_N_dom_sf"/>
</dbReference>
<comment type="function">
    <text evidence="14 19">Bifunctional enzyme that catalyzes the epimerization of the S- and R-forms of NAD(P)HX and the dehydration of the S-form of NAD(P)HX at the expense of ADP, which is converted to AMP. This allows the repair of both epimers of NAD(P)HX, a damaged form of NAD(P)H that is a result of enzymatic or heat-dependent hydration.</text>
</comment>
<feature type="binding site" evidence="18">
    <location>
        <begin position="61"/>
        <end position="65"/>
    </location>
    <ligand>
        <name>(6S)-NADPHX</name>
        <dbReference type="ChEBI" id="CHEBI:64076"/>
    </ligand>
</feature>
<keyword evidence="13" id="KW-0511">Multifunctional enzyme</keyword>
<dbReference type="GO" id="GO:0016301">
    <property type="term" value="F:kinase activity"/>
    <property type="evidence" value="ECO:0007669"/>
    <property type="project" value="UniProtKB-KW"/>
</dbReference>
<comment type="cofactor">
    <cofactor evidence="17">
        <name>Mg(2+)</name>
        <dbReference type="ChEBI" id="CHEBI:18420"/>
    </cofactor>
</comment>
<comment type="function">
    <text evidence="17">Catalyzes the dehydration of the S-form of NAD(P)HX at the expense of ADP, which is converted to AMP. Together with NAD(P)HX epimerase, which catalyzes the epimerization of the S- and R-forms, the enzyme allows the repair of both epimers of NAD(P)HX, a damaged form of NAD(P)H that is a result of enzymatic or heat-dependent hydration.</text>
</comment>
<keyword evidence="22" id="KW-0418">Kinase</keyword>
<keyword evidence="7 17" id="KW-0067">ATP-binding</keyword>
<dbReference type="EMBL" id="CP006696">
    <property type="protein sequence ID" value="AIC11683.1"/>
    <property type="molecule type" value="Genomic_DNA"/>
</dbReference>
<evidence type="ECO:0000256" key="2">
    <source>
        <dbReference type="ARBA" id="ARBA00000909"/>
    </source>
</evidence>
<comment type="caution">
    <text evidence="18">Lacks conserved residue(s) required for the propagation of feature annotation.</text>
</comment>
<evidence type="ECO:0000256" key="1">
    <source>
        <dbReference type="ARBA" id="ARBA00000013"/>
    </source>
</evidence>
<evidence type="ECO:0000256" key="18">
    <source>
        <dbReference type="HAMAP-Rule" id="MF_01966"/>
    </source>
</evidence>
<dbReference type="PIRSF" id="PIRSF017184">
    <property type="entry name" value="Nnr"/>
    <property type="match status" value="1"/>
</dbReference>
<keyword evidence="8 17" id="KW-0521">NADP</keyword>
<comment type="similarity">
    <text evidence="17">Belongs to the NnrD/CARKD family.</text>
</comment>
<dbReference type="InterPro" id="IPR029056">
    <property type="entry name" value="Ribokinase-like"/>
</dbReference>
<feature type="binding site" evidence="17">
    <location>
        <position position="320"/>
    </location>
    <ligand>
        <name>(6S)-NADPHX</name>
        <dbReference type="ChEBI" id="CHEBI:64076"/>
    </ligand>
</feature>
<organism evidence="22 23">
    <name type="scientific">Xylella fastidiosa subsp. sandyi Ann-1</name>
    <dbReference type="NCBI Taxonomy" id="155920"/>
    <lineage>
        <taxon>Bacteria</taxon>
        <taxon>Pseudomonadati</taxon>
        <taxon>Pseudomonadota</taxon>
        <taxon>Gammaproteobacteria</taxon>
        <taxon>Lysobacterales</taxon>
        <taxon>Lysobacteraceae</taxon>
        <taxon>Xylella</taxon>
    </lineage>
</organism>
<evidence type="ECO:0000256" key="15">
    <source>
        <dbReference type="ARBA" id="ARBA00048238"/>
    </source>
</evidence>
<keyword evidence="10 17" id="KW-0520">NAD</keyword>
<evidence type="ECO:0000313" key="23">
    <source>
        <dbReference type="Proteomes" id="UP000027215"/>
    </source>
</evidence>
<dbReference type="NCBIfam" id="TIGR00197">
    <property type="entry name" value="yjeF_nterm"/>
    <property type="match status" value="1"/>
</dbReference>
<evidence type="ECO:0000256" key="4">
    <source>
        <dbReference type="ARBA" id="ARBA00009524"/>
    </source>
</evidence>
<dbReference type="InterPro" id="IPR030677">
    <property type="entry name" value="Nnr"/>
</dbReference>
<keyword evidence="12 17" id="KW-0456">Lyase</keyword>
<dbReference type="AlphaFoldDB" id="A0A060H7V1"/>
<dbReference type="Gene3D" id="3.40.1190.20">
    <property type="match status" value="1"/>
</dbReference>
<dbReference type="InterPro" id="IPR000631">
    <property type="entry name" value="CARKD"/>
</dbReference>
<comment type="similarity">
    <text evidence="3 19">In the N-terminal section; belongs to the NnrE/AIBP family.</text>
</comment>
<comment type="function">
    <text evidence="18">Catalyzes the epimerization of the S- and R-forms of NAD(P)HX, a damaged form of NAD(P)H that is a result of enzymatic or heat-dependent hydration. This is a prerequisite for the S-specific NAD(P)H-hydrate dehydratase to allow the repair of both epimers of NAD(P)HX.</text>
</comment>
<evidence type="ECO:0000256" key="11">
    <source>
        <dbReference type="ARBA" id="ARBA00023235"/>
    </source>
</evidence>
<dbReference type="HAMAP" id="MF_01966">
    <property type="entry name" value="NADHX_epimerase"/>
    <property type="match status" value="1"/>
</dbReference>
<dbReference type="Pfam" id="PF01256">
    <property type="entry name" value="Carb_kinase"/>
    <property type="match status" value="1"/>
</dbReference>
<dbReference type="EC" id="5.1.99.6" evidence="19"/>
<dbReference type="InterPro" id="IPR017953">
    <property type="entry name" value="Carbohydrate_kinase_pred_CS"/>
</dbReference>
<feature type="binding site" evidence="17">
    <location>
        <position position="434"/>
    </location>
    <ligand>
        <name>(6S)-NADPHX</name>
        <dbReference type="ChEBI" id="CHEBI:64076"/>
    </ligand>
</feature>
<evidence type="ECO:0000256" key="16">
    <source>
        <dbReference type="ARBA" id="ARBA00049209"/>
    </source>
</evidence>
<feature type="binding site" evidence="17">
    <location>
        <position position="433"/>
    </location>
    <ligand>
        <name>AMP</name>
        <dbReference type="ChEBI" id="CHEBI:456215"/>
    </ligand>
</feature>